<dbReference type="Proteomes" id="UP000534388">
    <property type="component" value="Unassembled WGS sequence"/>
</dbReference>
<accession>A0A7W2EPG3</accession>
<keyword evidence="2" id="KW-1185">Reference proteome</keyword>
<sequence length="90" mass="10676">MRFEWDERKNRINVQKHGLSFEEAAKIFDHPALTWFDDRGLYGEDRYISIGFVGSVLATVVFVQKSDHVTRIISARKATRHEERQYERGY</sequence>
<dbReference type="Gene3D" id="3.10.450.530">
    <property type="entry name" value="Ribonuclease toxin, BrnT, of type II toxin-antitoxin system"/>
    <property type="match status" value="1"/>
</dbReference>
<dbReference type="InterPro" id="IPR007460">
    <property type="entry name" value="BrnT_toxin"/>
</dbReference>
<evidence type="ECO:0000313" key="1">
    <source>
        <dbReference type="EMBL" id="MBA5636220.1"/>
    </source>
</evidence>
<proteinExistence type="predicted"/>
<dbReference type="Pfam" id="PF04365">
    <property type="entry name" value="BrnT_toxin"/>
    <property type="match status" value="1"/>
</dbReference>
<gene>
    <name evidence="1" type="ORF">H3H37_04060</name>
</gene>
<comment type="caution">
    <text evidence="1">The sequence shown here is derived from an EMBL/GenBank/DDBJ whole genome shotgun (WGS) entry which is preliminary data.</text>
</comment>
<dbReference type="AlphaFoldDB" id="A0A7W2EPG3"/>
<reference evidence="1 2" key="1">
    <citation type="submission" date="2020-07" db="EMBL/GenBank/DDBJ databases">
        <title>Novel species isolated from subtropical streams in China.</title>
        <authorList>
            <person name="Lu H."/>
        </authorList>
    </citation>
    <scope>NUCLEOTIDE SEQUENCE [LARGE SCALE GENOMIC DNA]</scope>
    <source>
        <strain evidence="1 2">LX20W</strain>
    </source>
</reference>
<organism evidence="1 2">
    <name type="scientific">Rugamonas brunnea</name>
    <dbReference type="NCBI Taxonomy" id="2758569"/>
    <lineage>
        <taxon>Bacteria</taxon>
        <taxon>Pseudomonadati</taxon>
        <taxon>Pseudomonadota</taxon>
        <taxon>Betaproteobacteria</taxon>
        <taxon>Burkholderiales</taxon>
        <taxon>Oxalobacteraceae</taxon>
        <taxon>Telluria group</taxon>
        <taxon>Rugamonas</taxon>
    </lineage>
</organism>
<evidence type="ECO:0000313" key="2">
    <source>
        <dbReference type="Proteomes" id="UP000534388"/>
    </source>
</evidence>
<name>A0A7W2EPG3_9BURK</name>
<dbReference type="InterPro" id="IPR038573">
    <property type="entry name" value="BrnT_sf"/>
</dbReference>
<dbReference type="EMBL" id="JACEZT010000002">
    <property type="protein sequence ID" value="MBA5636220.1"/>
    <property type="molecule type" value="Genomic_DNA"/>
</dbReference>
<dbReference type="RefSeq" id="WP_182160373.1">
    <property type="nucleotide sequence ID" value="NZ_JACEZT010000002.1"/>
</dbReference>
<protein>
    <submittedName>
        <fullName evidence="1">BrnT family toxin</fullName>
    </submittedName>
</protein>